<evidence type="ECO:0000256" key="5">
    <source>
        <dbReference type="ARBA" id="ARBA00022989"/>
    </source>
</evidence>
<dbReference type="EMBL" id="BROH01000005">
    <property type="protein sequence ID" value="GKY88053.1"/>
    <property type="molecule type" value="Genomic_DNA"/>
</dbReference>
<keyword evidence="6 7" id="KW-0472">Membrane</keyword>
<comment type="function">
    <text evidence="7">Part of the tripartite ATP-independent periplasmic (TRAP) transport system.</text>
</comment>
<reference evidence="9" key="1">
    <citation type="journal article" date="2023" name="Int. J. Syst. Evol. Microbiol.">
        <title>Sinisalibacter aestuarii sp. nov., isolated from estuarine sediment of the Arakawa River.</title>
        <authorList>
            <person name="Arafat S.T."/>
            <person name="Hirano S."/>
            <person name="Sato A."/>
            <person name="Takeuchi K."/>
            <person name="Yasuda T."/>
            <person name="Terahara T."/>
            <person name="Hamada M."/>
            <person name="Kobayashi T."/>
        </authorList>
    </citation>
    <scope>NUCLEOTIDE SEQUENCE</scope>
    <source>
        <strain evidence="9">B-399</strain>
    </source>
</reference>
<keyword evidence="10" id="KW-1185">Reference proteome</keyword>
<keyword evidence="4 7" id="KW-0812">Transmembrane</keyword>
<feature type="transmembrane region" description="Helical" evidence="7">
    <location>
        <begin position="149"/>
        <end position="171"/>
    </location>
</feature>
<keyword evidence="2 7" id="KW-0813">Transport</keyword>
<keyword evidence="5 7" id="KW-1133">Transmembrane helix</keyword>
<dbReference type="InterPro" id="IPR055348">
    <property type="entry name" value="DctQ"/>
</dbReference>
<feature type="transmembrane region" description="Helical" evidence="7">
    <location>
        <begin position="68"/>
        <end position="86"/>
    </location>
</feature>
<keyword evidence="7" id="KW-0997">Cell inner membrane</keyword>
<name>A0ABQ5LTV2_9RHOB</name>
<evidence type="ECO:0000256" key="4">
    <source>
        <dbReference type="ARBA" id="ARBA00022692"/>
    </source>
</evidence>
<protein>
    <recommendedName>
        <fullName evidence="7">TRAP transporter small permease protein</fullName>
    </recommendedName>
</protein>
<evidence type="ECO:0000259" key="8">
    <source>
        <dbReference type="Pfam" id="PF04290"/>
    </source>
</evidence>
<comment type="similarity">
    <text evidence="7">Belongs to the TRAP transporter small permease family.</text>
</comment>
<accession>A0ABQ5LTV2</accession>
<sequence>MAIAGGFVLSILVAIVVLSIIGRELNAFLHGDFAQGAFKGLADWMLGVQVPGIWGPIKLGPFNGDYEIVEAGIAFSIFAFLPLAQITGAHATVDVFTSLLPDRPNRVLRAISELAFAIVLIIIAVQLWQGTVSKFERHQTTFLLQFPVWWAYAASLVGAIAAAIVSVYVALMRLIESVIGHRVMPAGEGADH</sequence>
<feature type="transmembrane region" description="Helical" evidence="7">
    <location>
        <begin position="107"/>
        <end position="129"/>
    </location>
</feature>
<comment type="subunit">
    <text evidence="7">The complex comprises the extracytoplasmic solute receptor protein and the two transmembrane proteins.</text>
</comment>
<evidence type="ECO:0000256" key="6">
    <source>
        <dbReference type="ARBA" id="ARBA00023136"/>
    </source>
</evidence>
<gene>
    <name evidence="9" type="ORF">STA1M1_19220</name>
</gene>
<feature type="domain" description="Tripartite ATP-independent periplasmic transporters DctQ component" evidence="8">
    <location>
        <begin position="61"/>
        <end position="173"/>
    </location>
</feature>
<dbReference type="Proteomes" id="UP001144205">
    <property type="component" value="Unassembled WGS sequence"/>
</dbReference>
<comment type="caution">
    <text evidence="7">Lacks conserved residue(s) required for the propagation of feature annotation.</text>
</comment>
<comment type="caution">
    <text evidence="9">The sequence shown here is derived from an EMBL/GenBank/DDBJ whole genome shotgun (WGS) entry which is preliminary data.</text>
</comment>
<evidence type="ECO:0000256" key="7">
    <source>
        <dbReference type="RuleBase" id="RU369079"/>
    </source>
</evidence>
<evidence type="ECO:0000313" key="10">
    <source>
        <dbReference type="Proteomes" id="UP001144205"/>
    </source>
</evidence>
<evidence type="ECO:0000256" key="3">
    <source>
        <dbReference type="ARBA" id="ARBA00022475"/>
    </source>
</evidence>
<comment type="subcellular location">
    <subcellularLocation>
        <location evidence="7">Cell inner membrane</location>
        <topology evidence="7">Multi-pass membrane protein</topology>
    </subcellularLocation>
    <subcellularLocation>
        <location evidence="1">Cell membrane</location>
        <topology evidence="1">Multi-pass membrane protein</topology>
    </subcellularLocation>
</comment>
<organism evidence="9 10">
    <name type="scientific">Sinisalibacter aestuarii</name>
    <dbReference type="NCBI Taxonomy" id="2949426"/>
    <lineage>
        <taxon>Bacteria</taxon>
        <taxon>Pseudomonadati</taxon>
        <taxon>Pseudomonadota</taxon>
        <taxon>Alphaproteobacteria</taxon>
        <taxon>Rhodobacterales</taxon>
        <taxon>Roseobacteraceae</taxon>
        <taxon>Sinisalibacter</taxon>
    </lineage>
</organism>
<proteinExistence type="inferred from homology"/>
<evidence type="ECO:0000313" key="9">
    <source>
        <dbReference type="EMBL" id="GKY88053.1"/>
    </source>
</evidence>
<dbReference type="Pfam" id="PF04290">
    <property type="entry name" value="DctQ"/>
    <property type="match status" value="1"/>
</dbReference>
<keyword evidence="3" id="KW-1003">Cell membrane</keyword>
<evidence type="ECO:0000256" key="1">
    <source>
        <dbReference type="ARBA" id="ARBA00004651"/>
    </source>
</evidence>
<evidence type="ECO:0000256" key="2">
    <source>
        <dbReference type="ARBA" id="ARBA00022448"/>
    </source>
</evidence>